<dbReference type="AlphaFoldDB" id="A0A844AV64"/>
<dbReference type="EMBL" id="WJBU01000012">
    <property type="protein sequence ID" value="MRD48285.1"/>
    <property type="molecule type" value="Genomic_DNA"/>
</dbReference>
<evidence type="ECO:0000256" key="3">
    <source>
        <dbReference type="ARBA" id="ARBA00023163"/>
    </source>
</evidence>
<evidence type="ECO:0000256" key="1">
    <source>
        <dbReference type="ARBA" id="ARBA00023015"/>
    </source>
</evidence>
<evidence type="ECO:0000313" key="5">
    <source>
        <dbReference type="EMBL" id="MRD48285.1"/>
    </source>
</evidence>
<dbReference type="InterPro" id="IPR036388">
    <property type="entry name" value="WH-like_DNA-bd_sf"/>
</dbReference>
<feature type="domain" description="HTH hxlR-type" evidence="4">
    <location>
        <begin position="15"/>
        <end position="112"/>
    </location>
</feature>
<accession>A0A844AV64</accession>
<gene>
    <name evidence="5" type="ORF">GHT07_13425</name>
</gene>
<sequence>MQAKKTAPGFSDFSCSIARALDVVGEWWTLLIVRDLFAGMSRYDDIREDLGIASNMLAARLKRLLDAGIVERDVAPDDARSWEYRLTPKGRDLYPVILSLMAWGDKWATEPGQQPVMVVHKSCGEVTAAVPSCSVCREPLALADLTFLPGPGARSGPGTARVGRYLTSRP</sequence>
<proteinExistence type="predicted"/>
<dbReference type="Gene3D" id="1.10.10.10">
    <property type="entry name" value="Winged helix-like DNA-binding domain superfamily/Winged helix DNA-binding domain"/>
    <property type="match status" value="1"/>
</dbReference>
<protein>
    <submittedName>
        <fullName evidence="5">Transcriptional regulator</fullName>
    </submittedName>
</protein>
<dbReference type="OrthoDB" id="9807069at2"/>
<keyword evidence="1" id="KW-0805">Transcription regulation</keyword>
<dbReference type="GO" id="GO:0003677">
    <property type="term" value="F:DNA binding"/>
    <property type="evidence" value="ECO:0007669"/>
    <property type="project" value="UniProtKB-KW"/>
</dbReference>
<dbReference type="InterPro" id="IPR002577">
    <property type="entry name" value="HTH_HxlR"/>
</dbReference>
<comment type="caution">
    <text evidence="5">The sequence shown here is derived from an EMBL/GenBank/DDBJ whole genome shotgun (WGS) entry which is preliminary data.</text>
</comment>
<dbReference type="Pfam" id="PF01638">
    <property type="entry name" value="HxlR"/>
    <property type="match status" value="1"/>
</dbReference>
<dbReference type="PROSITE" id="PS51118">
    <property type="entry name" value="HTH_HXLR"/>
    <property type="match status" value="1"/>
</dbReference>
<dbReference type="RefSeq" id="WP_153585611.1">
    <property type="nucleotide sequence ID" value="NZ_WJBU01000012.1"/>
</dbReference>
<keyword evidence="3" id="KW-0804">Transcription</keyword>
<reference evidence="5 6" key="1">
    <citation type="submission" date="2019-11" db="EMBL/GenBank/DDBJ databases">
        <title>Caenimonas koreensis gen. nov., sp. nov., isolated from activated sludge.</title>
        <authorList>
            <person name="Seung H.R."/>
        </authorList>
    </citation>
    <scope>NUCLEOTIDE SEQUENCE [LARGE SCALE GENOMIC DNA]</scope>
    <source>
        <strain evidence="5 6">EMB320</strain>
    </source>
</reference>
<dbReference type="InterPro" id="IPR036390">
    <property type="entry name" value="WH_DNA-bd_sf"/>
</dbReference>
<dbReference type="PANTHER" id="PTHR33204:SF18">
    <property type="entry name" value="TRANSCRIPTIONAL REGULATORY PROTEIN"/>
    <property type="match status" value="1"/>
</dbReference>
<keyword evidence="2" id="KW-0238">DNA-binding</keyword>
<evidence type="ECO:0000256" key="2">
    <source>
        <dbReference type="ARBA" id="ARBA00023125"/>
    </source>
</evidence>
<name>A0A844AV64_9BURK</name>
<organism evidence="5 6">
    <name type="scientific">Caenimonas koreensis DSM 17982</name>
    <dbReference type="NCBI Taxonomy" id="1121255"/>
    <lineage>
        <taxon>Bacteria</taxon>
        <taxon>Pseudomonadati</taxon>
        <taxon>Pseudomonadota</taxon>
        <taxon>Betaproteobacteria</taxon>
        <taxon>Burkholderiales</taxon>
        <taxon>Comamonadaceae</taxon>
        <taxon>Caenimonas</taxon>
    </lineage>
</organism>
<evidence type="ECO:0000313" key="6">
    <source>
        <dbReference type="Proteomes" id="UP000487350"/>
    </source>
</evidence>
<evidence type="ECO:0000259" key="4">
    <source>
        <dbReference type="PROSITE" id="PS51118"/>
    </source>
</evidence>
<dbReference type="SUPFAM" id="SSF46785">
    <property type="entry name" value="Winged helix' DNA-binding domain"/>
    <property type="match status" value="1"/>
</dbReference>
<dbReference type="Proteomes" id="UP000487350">
    <property type="component" value="Unassembled WGS sequence"/>
</dbReference>
<dbReference type="PANTHER" id="PTHR33204">
    <property type="entry name" value="TRANSCRIPTIONAL REGULATOR, MARR FAMILY"/>
    <property type="match status" value="1"/>
</dbReference>
<keyword evidence="6" id="KW-1185">Reference proteome</keyword>